<keyword evidence="7 9" id="KW-0378">Hydrolase</keyword>
<evidence type="ECO:0000313" key="10">
    <source>
        <dbReference type="Proteomes" id="UP000094769"/>
    </source>
</evidence>
<comment type="similarity">
    <text evidence="4 7">Belongs to the glucosamine/galactosamine-6-phosphate isomerase family. 6-phosphogluconolactonase subfamily.</text>
</comment>
<dbReference type="NCBIfam" id="TIGR01198">
    <property type="entry name" value="pgl"/>
    <property type="match status" value="1"/>
</dbReference>
<evidence type="ECO:0000256" key="4">
    <source>
        <dbReference type="ARBA" id="ARBA00010662"/>
    </source>
</evidence>
<dbReference type="RefSeq" id="WP_069121537.1">
    <property type="nucleotide sequence ID" value="NZ_MARB01000004.1"/>
</dbReference>
<dbReference type="PANTHER" id="PTHR11054">
    <property type="entry name" value="6-PHOSPHOGLUCONOLACTONASE"/>
    <property type="match status" value="1"/>
</dbReference>
<dbReference type="Gene3D" id="3.40.50.1360">
    <property type="match status" value="1"/>
</dbReference>
<evidence type="ECO:0000256" key="3">
    <source>
        <dbReference type="ARBA" id="ARBA00004961"/>
    </source>
</evidence>
<dbReference type="CDD" id="cd01400">
    <property type="entry name" value="6PGL"/>
    <property type="match status" value="1"/>
</dbReference>
<evidence type="ECO:0000259" key="8">
    <source>
        <dbReference type="Pfam" id="PF01182"/>
    </source>
</evidence>
<dbReference type="EC" id="3.1.1.31" evidence="5 7"/>
<evidence type="ECO:0000256" key="7">
    <source>
        <dbReference type="RuleBase" id="RU365095"/>
    </source>
</evidence>
<dbReference type="OrthoDB" id="9810967at2"/>
<keyword evidence="10" id="KW-1185">Reference proteome</keyword>
<evidence type="ECO:0000256" key="1">
    <source>
        <dbReference type="ARBA" id="ARBA00000832"/>
    </source>
</evidence>
<dbReference type="AlphaFoldDB" id="A0A7Z1AG70"/>
<gene>
    <name evidence="7 9" type="primary">pgl</name>
    <name evidence="9" type="ORF">CODIS_07980</name>
</gene>
<reference evidence="9 10" key="1">
    <citation type="submission" date="2016-06" db="EMBL/GenBank/DDBJ databases">
        <title>Genome sequence of endosymbiont of Candidatus Endolucinida thiodiazotropha.</title>
        <authorList>
            <person name="Poehlein A."/>
            <person name="Koenig S."/>
            <person name="Heiden S.E."/>
            <person name="Thuermer A."/>
            <person name="Voget S."/>
            <person name="Daniel R."/>
            <person name="Markert S."/>
            <person name="Gros O."/>
            <person name="Schweder T."/>
        </authorList>
    </citation>
    <scope>NUCLEOTIDE SEQUENCE [LARGE SCALE GENOMIC DNA]</scope>
    <source>
        <strain evidence="9 10">COS</strain>
    </source>
</reference>
<dbReference type="EMBL" id="MARB01000004">
    <property type="protein sequence ID" value="ODJ88706.1"/>
    <property type="molecule type" value="Genomic_DNA"/>
</dbReference>
<dbReference type="UniPathway" id="UPA00115">
    <property type="reaction ID" value="UER00409"/>
</dbReference>
<feature type="domain" description="Glucosamine/galactosamine-6-phosphate isomerase" evidence="8">
    <location>
        <begin position="7"/>
        <end position="207"/>
    </location>
</feature>
<comment type="catalytic activity">
    <reaction evidence="1 7">
        <text>6-phospho-D-glucono-1,5-lactone + H2O = 6-phospho-D-gluconate + H(+)</text>
        <dbReference type="Rhea" id="RHEA:12556"/>
        <dbReference type="ChEBI" id="CHEBI:15377"/>
        <dbReference type="ChEBI" id="CHEBI:15378"/>
        <dbReference type="ChEBI" id="CHEBI:57955"/>
        <dbReference type="ChEBI" id="CHEBI:58759"/>
        <dbReference type="EC" id="3.1.1.31"/>
    </reaction>
</comment>
<evidence type="ECO:0000313" key="9">
    <source>
        <dbReference type="EMBL" id="ODJ88706.1"/>
    </source>
</evidence>
<dbReference type="SUPFAM" id="SSF100950">
    <property type="entry name" value="NagB/RpiA/CoA transferase-like"/>
    <property type="match status" value="1"/>
</dbReference>
<dbReference type="InterPro" id="IPR005900">
    <property type="entry name" value="6-phosphogluconolactonase_DevB"/>
</dbReference>
<dbReference type="PANTHER" id="PTHR11054:SF0">
    <property type="entry name" value="6-PHOSPHOGLUCONOLACTONASE"/>
    <property type="match status" value="1"/>
</dbReference>
<organism evidence="9 10">
    <name type="scientific">Candidatus Thiodiazotropha endolucinida</name>
    <dbReference type="NCBI Taxonomy" id="1655433"/>
    <lineage>
        <taxon>Bacteria</taxon>
        <taxon>Pseudomonadati</taxon>
        <taxon>Pseudomonadota</taxon>
        <taxon>Gammaproteobacteria</taxon>
        <taxon>Chromatiales</taxon>
        <taxon>Sedimenticolaceae</taxon>
        <taxon>Candidatus Thiodiazotropha</taxon>
    </lineage>
</organism>
<comment type="pathway">
    <text evidence="3 7">Carbohydrate degradation; pentose phosphate pathway; D-ribulose 5-phosphate from D-glucose 6-phosphate (oxidative stage): step 2/3.</text>
</comment>
<evidence type="ECO:0000256" key="5">
    <source>
        <dbReference type="ARBA" id="ARBA00013198"/>
    </source>
</evidence>
<comment type="function">
    <text evidence="2 7">Hydrolysis of 6-phosphogluconolactone to 6-phosphogluconate.</text>
</comment>
<dbReference type="GO" id="GO:0017057">
    <property type="term" value="F:6-phosphogluconolactonase activity"/>
    <property type="evidence" value="ECO:0007669"/>
    <property type="project" value="UniProtKB-UniRule"/>
</dbReference>
<dbReference type="GO" id="GO:0006098">
    <property type="term" value="P:pentose-phosphate shunt"/>
    <property type="evidence" value="ECO:0007669"/>
    <property type="project" value="UniProtKB-UniPathway"/>
</dbReference>
<protein>
    <recommendedName>
        <fullName evidence="6 7">6-phosphogluconolactonase</fullName>
        <shortName evidence="7">6PGL</shortName>
        <ecNumber evidence="5 7">3.1.1.31</ecNumber>
    </recommendedName>
</protein>
<comment type="caution">
    <text evidence="9">The sequence shown here is derived from an EMBL/GenBank/DDBJ whole genome shotgun (WGS) entry which is preliminary data.</text>
</comment>
<evidence type="ECO:0000256" key="6">
    <source>
        <dbReference type="ARBA" id="ARBA00020337"/>
    </source>
</evidence>
<dbReference type="Pfam" id="PF01182">
    <property type="entry name" value="Glucosamine_iso"/>
    <property type="match status" value="1"/>
</dbReference>
<accession>A0A7Z1AG70</accession>
<dbReference type="Proteomes" id="UP000094769">
    <property type="component" value="Unassembled WGS sequence"/>
</dbReference>
<evidence type="ECO:0000256" key="2">
    <source>
        <dbReference type="ARBA" id="ARBA00002681"/>
    </source>
</evidence>
<name>A0A7Z1AG70_9GAMM</name>
<sequence>MDRFIVDPVEFAAQAERWIGDRIHLVLESSRRCYLMLAGGSTPLPIYQRLAMRKDIPWSRIDLFFGDERCVPVNTSENNYTMVMRSLFPDGDRPDGMNVYRMCGEENPDKAAEVYELVLPERIDILLLGVGDDGHTASIFPGSAALDEEKRRVMPAIAAKPPLQRLTITPPVIQSARYLLVMVQGEGKADAVRRALVDRSVPAAIALDGDWMMDTQAARALPEDQRLGF</sequence>
<dbReference type="GO" id="GO:0005975">
    <property type="term" value="P:carbohydrate metabolic process"/>
    <property type="evidence" value="ECO:0007669"/>
    <property type="project" value="UniProtKB-UniRule"/>
</dbReference>
<proteinExistence type="inferred from homology"/>
<dbReference type="InterPro" id="IPR006148">
    <property type="entry name" value="Glc/Gal-6P_isomerase"/>
</dbReference>
<dbReference type="InterPro" id="IPR039104">
    <property type="entry name" value="6PGL"/>
</dbReference>
<dbReference type="InterPro" id="IPR037171">
    <property type="entry name" value="NagB/RpiA_transferase-like"/>
</dbReference>